<dbReference type="Proteomes" id="UP001171111">
    <property type="component" value="Unassembled WGS sequence"/>
</dbReference>
<keyword evidence="2" id="KW-1185">Reference proteome</keyword>
<evidence type="ECO:0000313" key="2">
    <source>
        <dbReference type="Proteomes" id="UP001171111"/>
    </source>
</evidence>
<evidence type="ECO:0000313" key="1">
    <source>
        <dbReference type="EMBL" id="MDO2409737.1"/>
    </source>
</evidence>
<dbReference type="RefSeq" id="WP_273930624.1">
    <property type="nucleotide sequence ID" value="NZ_JAQSLL010000004.1"/>
</dbReference>
<sequence length="52" mass="5824">MQKIVANSDIAVKTSQKGLSELKELVKSLENGELKTYPLDTAMREFDKIIAK</sequence>
<comment type="caution">
    <text evidence="1">The sequence shown here is derived from an EMBL/GenBank/DDBJ whole genome shotgun (WGS) entry which is preliminary data.</text>
</comment>
<protein>
    <submittedName>
        <fullName evidence="1">Uncharacterized protein</fullName>
    </submittedName>
</protein>
<reference evidence="1 2" key="1">
    <citation type="submission" date="2023-06" db="EMBL/GenBank/DDBJ databases">
        <title>Campylobacter magnum sp. nov., isolated from cecal contents of domestic pigs (Sus scrofa domesticus).</title>
        <authorList>
            <person name="Papic B."/>
            <person name="Gruntar I."/>
        </authorList>
    </citation>
    <scope>NUCLEOTIDE SEQUENCE [LARGE SCALE GENOMIC DNA]</scope>
    <source>
        <strain evidence="2">34484-21</strain>
    </source>
</reference>
<organism evidence="1 2">
    <name type="scientific">Campylobacter magnus</name>
    <dbReference type="NCBI Taxonomy" id="3026462"/>
    <lineage>
        <taxon>Bacteria</taxon>
        <taxon>Pseudomonadati</taxon>
        <taxon>Campylobacterota</taxon>
        <taxon>Epsilonproteobacteria</taxon>
        <taxon>Campylobacterales</taxon>
        <taxon>Campylobacteraceae</taxon>
        <taxon>Campylobacter</taxon>
    </lineage>
</organism>
<accession>A0ABT8TD03</accession>
<dbReference type="EMBL" id="JAULJQ010000007">
    <property type="protein sequence ID" value="MDO2409737.1"/>
    <property type="molecule type" value="Genomic_DNA"/>
</dbReference>
<gene>
    <name evidence="1" type="ORF">Q2362_06455</name>
</gene>
<proteinExistence type="predicted"/>
<name>A0ABT8TD03_9BACT</name>